<dbReference type="GO" id="GO:0006084">
    <property type="term" value="P:acetyl-CoA metabolic process"/>
    <property type="evidence" value="ECO:0007669"/>
    <property type="project" value="UniProtKB-UniRule"/>
</dbReference>
<dbReference type="OrthoDB" id="9767643at2"/>
<dbReference type="SUPFAM" id="SSF100950">
    <property type="entry name" value="NagB/RpiA/CoA transferase-like"/>
    <property type="match status" value="2"/>
</dbReference>
<comment type="catalytic activity">
    <reaction evidence="1">
        <text>citrate + acetyl-CoA = (3S)-citryl-CoA + acetate</text>
        <dbReference type="Rhea" id="RHEA:19405"/>
        <dbReference type="ChEBI" id="CHEBI:16947"/>
        <dbReference type="ChEBI" id="CHEBI:30089"/>
        <dbReference type="ChEBI" id="CHEBI:57288"/>
        <dbReference type="ChEBI" id="CHEBI:57321"/>
        <dbReference type="EC" id="2.8.3.10"/>
    </reaction>
</comment>
<dbReference type="EC" id="4.1.3.6" evidence="1"/>
<dbReference type="GO" id="GO:0009346">
    <property type="term" value="C:ATP-independent citrate lyase complex"/>
    <property type="evidence" value="ECO:0007669"/>
    <property type="project" value="UniProtKB-UniRule"/>
</dbReference>
<dbReference type="PIRSF" id="PIRSF009451">
    <property type="entry name" value="Citrt_lyas_alpha"/>
    <property type="match status" value="1"/>
</dbReference>
<dbReference type="GO" id="GO:0005737">
    <property type="term" value="C:cytoplasm"/>
    <property type="evidence" value="ECO:0007669"/>
    <property type="project" value="UniProtKB-SubCell"/>
</dbReference>
<dbReference type="Pfam" id="PF04223">
    <property type="entry name" value="CitF"/>
    <property type="match status" value="1"/>
</dbReference>
<dbReference type="InterPro" id="IPR006472">
    <property type="entry name" value="Citrate_lyase_asu"/>
</dbReference>
<keyword evidence="1" id="KW-0963">Cytoplasm</keyword>
<keyword evidence="1 2" id="KW-0456">Lyase</keyword>
<dbReference type="EC" id="2.8.3.10" evidence="1"/>
<keyword evidence="1 2" id="KW-0808">Transferase</keyword>
<sequence>MKNAIGRDIPAHISGINNIRLYEGAGVYKPEKSGAGKKLRVGKPHTNKILQSIDEAIEKTGLKDGQTISFHHHLRNGDYVMKMVVERIAAKGIKNITIAASSLSPCHDFLIDYIKDGTVTALESSGLRGQLGKYLTRHPEALQKPTIIRSHGGRARAIEAGELHIDVAFMAAPTCDRQGNATGRIGKSAFGSMGYAMIDAAYADNVVLITDNLVDEPVHPYSIPQTQVDYIVPVEEIGDPAGIASGAIRITKSPTQLLIAKYAAEVMEKTGILKEGFSMQLGSGGASLAAAKFIREKMEAQNITGSFGIGGVTGIFSEMLKDGLFKACYDAQTFDTTAVQSLAENPNHIEISASFYANPWNAGPIVNDLDVVILSATEVDLDFNVNVITDSNGVCMGASGGHSDTAAGAALTIIVMPLIRGRLPMIRDHVQNVVTPGNDVDVIITERGIAINPKRTDLIEKLSNSGLPIMKIEKLQQMAYDFVGKPDEVQLSDADKDIVAVVEYRDGSILDVIRKPLV</sequence>
<protein>
    <recommendedName>
        <fullName evidence="1">Citrate lyase alpha chain</fullName>
        <shortName evidence="1">Citrase alpha chain</shortName>
        <ecNumber evidence="1">2.8.3.10</ecNumber>
        <ecNumber evidence="1">4.1.3.6</ecNumber>
    </recommendedName>
    <alternativeName>
        <fullName evidence="1">Citrate (pro-3S)-lyase alpha chain</fullName>
    </alternativeName>
    <alternativeName>
        <fullName evidence="1">Citrate CoA-transferase subunit</fullName>
    </alternativeName>
</protein>
<dbReference type="PANTHER" id="PTHR40596">
    <property type="entry name" value="CITRATE LYASE ALPHA CHAIN"/>
    <property type="match status" value="1"/>
</dbReference>
<evidence type="ECO:0000256" key="1">
    <source>
        <dbReference type="PIRNR" id="PIRNR009451"/>
    </source>
</evidence>
<dbReference type="GO" id="GO:0008814">
    <property type="term" value="F:citrate CoA-transferase activity"/>
    <property type="evidence" value="ECO:0007669"/>
    <property type="project" value="UniProtKB-UniRule"/>
</dbReference>
<proteinExistence type="predicted"/>
<comment type="caution">
    <text evidence="2">The sequence shown here is derived from an EMBL/GenBank/DDBJ whole genome shotgun (WGS) entry which is preliminary data.</text>
</comment>
<comment type="subcellular location">
    <subcellularLocation>
        <location evidence="1">Cytoplasm</location>
    </subcellularLocation>
</comment>
<dbReference type="RefSeq" id="WP_132547320.1">
    <property type="nucleotide sequence ID" value="NZ_SMAA01000002.1"/>
</dbReference>
<name>A0A4R3KEC3_9FIRM</name>
<organism evidence="2 3">
    <name type="scientific">Pectinatus cerevisiiphilus</name>
    <dbReference type="NCBI Taxonomy" id="86956"/>
    <lineage>
        <taxon>Bacteria</taxon>
        <taxon>Bacillati</taxon>
        <taxon>Bacillota</taxon>
        <taxon>Negativicutes</taxon>
        <taxon>Selenomonadales</taxon>
        <taxon>Selenomonadaceae</taxon>
        <taxon>Pectinatus</taxon>
    </lineage>
</organism>
<dbReference type="AlphaFoldDB" id="A0A4R3KEC3"/>
<evidence type="ECO:0000313" key="3">
    <source>
        <dbReference type="Proteomes" id="UP000295188"/>
    </source>
</evidence>
<dbReference type="Proteomes" id="UP000295188">
    <property type="component" value="Unassembled WGS sequence"/>
</dbReference>
<dbReference type="EMBL" id="SMAA01000002">
    <property type="protein sequence ID" value="TCS81435.1"/>
    <property type="molecule type" value="Genomic_DNA"/>
</dbReference>
<dbReference type="Gene3D" id="3.40.1080.10">
    <property type="entry name" value="Glutaconate Coenzyme A-transferase"/>
    <property type="match status" value="2"/>
</dbReference>
<dbReference type="InterPro" id="IPR037171">
    <property type="entry name" value="NagB/RpiA_transferase-like"/>
</dbReference>
<reference evidence="2 3" key="1">
    <citation type="submission" date="2019-03" db="EMBL/GenBank/DDBJ databases">
        <title>Genomic Encyclopedia of Type Strains, Phase IV (KMG-IV): sequencing the most valuable type-strain genomes for metagenomic binning, comparative biology and taxonomic classification.</title>
        <authorList>
            <person name="Goeker M."/>
        </authorList>
    </citation>
    <scope>NUCLEOTIDE SEQUENCE [LARGE SCALE GENOMIC DNA]</scope>
    <source>
        <strain evidence="2 3">DSM 20467</strain>
    </source>
</reference>
<gene>
    <name evidence="2" type="ORF">EDC37_102138</name>
</gene>
<evidence type="ECO:0000313" key="2">
    <source>
        <dbReference type="EMBL" id="TCS81435.1"/>
    </source>
</evidence>
<dbReference type="GO" id="GO:0008815">
    <property type="term" value="F:citrate (pro-3S)-lyase activity"/>
    <property type="evidence" value="ECO:0007669"/>
    <property type="project" value="UniProtKB-UniRule"/>
</dbReference>
<accession>A0A4R3KEC3</accession>
<keyword evidence="3" id="KW-1185">Reference proteome</keyword>
<dbReference type="PANTHER" id="PTHR40596:SF1">
    <property type="entry name" value="CITRATE LYASE ALPHA CHAIN"/>
    <property type="match status" value="1"/>
</dbReference>
<comment type="catalytic activity">
    <reaction evidence="1">
        <text>citrate = oxaloacetate + acetate</text>
        <dbReference type="Rhea" id="RHEA:10760"/>
        <dbReference type="ChEBI" id="CHEBI:16452"/>
        <dbReference type="ChEBI" id="CHEBI:16947"/>
        <dbReference type="ChEBI" id="CHEBI:30089"/>
        <dbReference type="EC" id="4.1.3.6"/>
    </reaction>
</comment>
<dbReference type="NCBIfam" id="TIGR01584">
    <property type="entry name" value="citF"/>
    <property type="match status" value="1"/>
</dbReference>